<organism evidence="2 3">
    <name type="scientific">Belliella marina</name>
    <dbReference type="NCBI Taxonomy" id="1644146"/>
    <lineage>
        <taxon>Bacteria</taxon>
        <taxon>Pseudomonadati</taxon>
        <taxon>Bacteroidota</taxon>
        <taxon>Cytophagia</taxon>
        <taxon>Cytophagales</taxon>
        <taxon>Cyclobacteriaceae</taxon>
        <taxon>Belliella</taxon>
    </lineage>
</organism>
<feature type="transmembrane region" description="Helical" evidence="1">
    <location>
        <begin position="41"/>
        <end position="58"/>
    </location>
</feature>
<proteinExistence type="predicted"/>
<feature type="transmembrane region" description="Helical" evidence="1">
    <location>
        <begin position="12"/>
        <end position="35"/>
    </location>
</feature>
<keyword evidence="1" id="KW-0472">Membrane</keyword>
<sequence length="84" mass="9827">MIELKKKIKLLKVFYSSFALFSLVITVVCLVIAFYSGGKSIGILFWLKLGTSGLIYFFQNDEMKHEYYYYKNLWKLHAIKNTSA</sequence>
<keyword evidence="3" id="KW-1185">Reference proteome</keyword>
<keyword evidence="1" id="KW-1133">Transmembrane helix</keyword>
<name>A0ABW4VNL4_9BACT</name>
<evidence type="ECO:0000313" key="3">
    <source>
        <dbReference type="Proteomes" id="UP001597361"/>
    </source>
</evidence>
<dbReference type="EMBL" id="JBHUHR010000015">
    <property type="protein sequence ID" value="MFD2034350.1"/>
    <property type="molecule type" value="Genomic_DNA"/>
</dbReference>
<keyword evidence="1" id="KW-0812">Transmembrane</keyword>
<evidence type="ECO:0000256" key="1">
    <source>
        <dbReference type="SAM" id="Phobius"/>
    </source>
</evidence>
<accession>A0ABW4VNL4</accession>
<dbReference type="RefSeq" id="WP_376884409.1">
    <property type="nucleotide sequence ID" value="NZ_JBHUHR010000015.1"/>
</dbReference>
<gene>
    <name evidence="2" type="ORF">ACFSKL_06085</name>
</gene>
<reference evidence="3" key="1">
    <citation type="journal article" date="2019" name="Int. J. Syst. Evol. Microbiol.">
        <title>The Global Catalogue of Microorganisms (GCM) 10K type strain sequencing project: providing services to taxonomists for standard genome sequencing and annotation.</title>
        <authorList>
            <consortium name="The Broad Institute Genomics Platform"/>
            <consortium name="The Broad Institute Genome Sequencing Center for Infectious Disease"/>
            <person name="Wu L."/>
            <person name="Ma J."/>
        </authorList>
    </citation>
    <scope>NUCLEOTIDE SEQUENCE [LARGE SCALE GENOMIC DNA]</scope>
    <source>
        <strain evidence="3">CGMCC 1.15180</strain>
    </source>
</reference>
<dbReference type="Proteomes" id="UP001597361">
    <property type="component" value="Unassembled WGS sequence"/>
</dbReference>
<protein>
    <submittedName>
        <fullName evidence="2">Uncharacterized protein</fullName>
    </submittedName>
</protein>
<evidence type="ECO:0000313" key="2">
    <source>
        <dbReference type="EMBL" id="MFD2034350.1"/>
    </source>
</evidence>
<comment type="caution">
    <text evidence="2">The sequence shown here is derived from an EMBL/GenBank/DDBJ whole genome shotgun (WGS) entry which is preliminary data.</text>
</comment>